<name>A0AA86TPG3_9FABA</name>
<dbReference type="PANTHER" id="PTHR37758">
    <property type="entry name" value="OS03G0334300 PROTEIN"/>
    <property type="match status" value="1"/>
</dbReference>
<accession>A0AA86TPG3</accession>
<dbReference type="GO" id="GO:0009507">
    <property type="term" value="C:chloroplast"/>
    <property type="evidence" value="ECO:0007669"/>
    <property type="project" value="TreeGrafter"/>
</dbReference>
<sequence length="162" mass="18618">MKFSSCLAITQNLCQPSLTLSNTNNSHIVSCQNRFTFKERSSGFTLSTTFWPNNTQYLAHQIKDSRGSFVVECGSWSLVRELEKELEAEMKTEECKENGMGRYKHKCREGKGVVDMLECLEKEAIMGEDVGKDPMDYNRRAHIFDRSSRIFQALKELNDTTQ</sequence>
<evidence type="ECO:0000313" key="1">
    <source>
        <dbReference type="EMBL" id="CAJ1974537.1"/>
    </source>
</evidence>
<organism evidence="1 2">
    <name type="scientific">Sphenostylis stenocarpa</name>
    <dbReference type="NCBI Taxonomy" id="92480"/>
    <lineage>
        <taxon>Eukaryota</taxon>
        <taxon>Viridiplantae</taxon>
        <taxon>Streptophyta</taxon>
        <taxon>Embryophyta</taxon>
        <taxon>Tracheophyta</taxon>
        <taxon>Spermatophyta</taxon>
        <taxon>Magnoliopsida</taxon>
        <taxon>eudicotyledons</taxon>
        <taxon>Gunneridae</taxon>
        <taxon>Pentapetalae</taxon>
        <taxon>rosids</taxon>
        <taxon>fabids</taxon>
        <taxon>Fabales</taxon>
        <taxon>Fabaceae</taxon>
        <taxon>Papilionoideae</taxon>
        <taxon>50 kb inversion clade</taxon>
        <taxon>NPAAA clade</taxon>
        <taxon>indigoferoid/millettioid clade</taxon>
        <taxon>Phaseoleae</taxon>
        <taxon>Sphenostylis</taxon>
    </lineage>
</organism>
<reference evidence="1" key="1">
    <citation type="submission" date="2023-10" db="EMBL/GenBank/DDBJ databases">
        <authorList>
            <person name="Domelevo Entfellner J.-B."/>
        </authorList>
    </citation>
    <scope>NUCLEOTIDE SEQUENCE</scope>
</reference>
<keyword evidence="2" id="KW-1185">Reference proteome</keyword>
<dbReference type="PANTHER" id="PTHR37758:SF1">
    <property type="entry name" value="OS03G0334300 PROTEIN"/>
    <property type="match status" value="1"/>
</dbReference>
<dbReference type="EMBL" id="OY731406">
    <property type="protein sequence ID" value="CAJ1974537.1"/>
    <property type="molecule type" value="Genomic_DNA"/>
</dbReference>
<protein>
    <submittedName>
        <fullName evidence="1">Uncharacterized protein</fullName>
    </submittedName>
</protein>
<dbReference type="Gramene" id="rna-AYBTSS11_LOCUS26617">
    <property type="protein sequence ID" value="CAJ1974537.1"/>
    <property type="gene ID" value="gene-AYBTSS11_LOCUS26617"/>
</dbReference>
<proteinExistence type="predicted"/>
<dbReference type="AlphaFoldDB" id="A0AA86TPG3"/>
<evidence type="ECO:0000313" key="2">
    <source>
        <dbReference type="Proteomes" id="UP001189624"/>
    </source>
</evidence>
<dbReference type="Proteomes" id="UP001189624">
    <property type="component" value="Chromosome 9"/>
</dbReference>
<gene>
    <name evidence="1" type="ORF">AYBTSS11_LOCUS26617</name>
</gene>